<dbReference type="EMBL" id="JBCLYO010000001">
    <property type="protein sequence ID" value="KAL0098113.1"/>
    <property type="molecule type" value="Genomic_DNA"/>
</dbReference>
<evidence type="ECO:0000256" key="1">
    <source>
        <dbReference type="SAM" id="SignalP"/>
    </source>
</evidence>
<feature type="non-terminal residue" evidence="2">
    <location>
        <position position="99"/>
    </location>
</feature>
<evidence type="ECO:0000313" key="2">
    <source>
        <dbReference type="EMBL" id="KAL0098113.1"/>
    </source>
</evidence>
<sequence length="99" mass="10353">MKFSTSILVISLGLLALSNVARAESKVIERGACTTADEKAECSQQCTEGALQPMCVSDTCFCTNVGVGDCSENNNKGCKAICRTLGLETTGCSDDECVC</sequence>
<dbReference type="Proteomes" id="UP001448207">
    <property type="component" value="Unassembled WGS sequence"/>
</dbReference>
<keyword evidence="3" id="KW-1185">Reference proteome</keyword>
<proteinExistence type="predicted"/>
<feature type="signal peptide" evidence="1">
    <location>
        <begin position="1"/>
        <end position="23"/>
    </location>
</feature>
<protein>
    <submittedName>
        <fullName evidence="2">Uncharacterized protein</fullName>
    </submittedName>
</protein>
<comment type="caution">
    <text evidence="2">The sequence shown here is derived from an EMBL/GenBank/DDBJ whole genome shotgun (WGS) entry which is preliminary data.</text>
</comment>
<evidence type="ECO:0000313" key="3">
    <source>
        <dbReference type="Proteomes" id="UP001448207"/>
    </source>
</evidence>
<feature type="chain" id="PRO_5045319527" evidence="1">
    <location>
        <begin position="24"/>
        <end position="99"/>
    </location>
</feature>
<name>A0ABR3BGZ3_PHYBL</name>
<gene>
    <name evidence="2" type="ORF">J3Q64DRAFT_1716726</name>
</gene>
<accession>A0ABR3BGZ3</accession>
<keyword evidence="1" id="KW-0732">Signal</keyword>
<reference evidence="2 3" key="1">
    <citation type="submission" date="2024-04" db="EMBL/GenBank/DDBJ databases">
        <title>Symmetric and asymmetric DNA N6-adenine methylation regulates different biological responses in Mucorales.</title>
        <authorList>
            <consortium name="Lawrence Berkeley National Laboratory"/>
            <person name="Lax C."/>
            <person name="Mondo S.J."/>
            <person name="Osorio-Concepcion M."/>
            <person name="Muszewska A."/>
            <person name="Corrochano-Luque M."/>
            <person name="Gutierrez G."/>
            <person name="Riley R."/>
            <person name="Lipzen A."/>
            <person name="Guo J."/>
            <person name="Hundley H."/>
            <person name="Amirebrahimi M."/>
            <person name="Ng V."/>
            <person name="Lorenzo-Gutierrez D."/>
            <person name="Binder U."/>
            <person name="Yang J."/>
            <person name="Song Y."/>
            <person name="Canovas D."/>
            <person name="Navarro E."/>
            <person name="Freitag M."/>
            <person name="Gabaldon T."/>
            <person name="Grigoriev I.V."/>
            <person name="Corrochano L.M."/>
            <person name="Nicolas F.E."/>
            <person name="Garre V."/>
        </authorList>
    </citation>
    <scope>NUCLEOTIDE SEQUENCE [LARGE SCALE GENOMIC DNA]</scope>
    <source>
        <strain evidence="2 3">L51</strain>
    </source>
</reference>
<organism evidence="2 3">
    <name type="scientific">Phycomyces blakesleeanus</name>
    <dbReference type="NCBI Taxonomy" id="4837"/>
    <lineage>
        <taxon>Eukaryota</taxon>
        <taxon>Fungi</taxon>
        <taxon>Fungi incertae sedis</taxon>
        <taxon>Mucoromycota</taxon>
        <taxon>Mucoromycotina</taxon>
        <taxon>Mucoromycetes</taxon>
        <taxon>Mucorales</taxon>
        <taxon>Phycomycetaceae</taxon>
        <taxon>Phycomyces</taxon>
    </lineage>
</organism>